<dbReference type="InterPro" id="IPR044046">
    <property type="entry name" value="E3_ligase_UBR-like_C"/>
</dbReference>
<dbReference type="GO" id="GO:0005737">
    <property type="term" value="C:cytoplasm"/>
    <property type="evidence" value="ECO:0007669"/>
    <property type="project" value="TreeGrafter"/>
</dbReference>
<dbReference type="PANTHER" id="PTHR21497:SF24">
    <property type="entry name" value="E3 UBIQUITIN-PROTEIN LIGASE UBR1"/>
    <property type="match status" value="1"/>
</dbReference>
<feature type="domain" description="E3 ubiquitin-protein ligase UBR-like C-terminal" evidence="4">
    <location>
        <begin position="212"/>
        <end position="600"/>
    </location>
</feature>
<feature type="region of interest" description="Disordered" evidence="2">
    <location>
        <begin position="1"/>
        <end position="40"/>
    </location>
</feature>
<keyword evidence="1" id="KW-0833">Ubl conjugation pathway</keyword>
<evidence type="ECO:0000259" key="4">
    <source>
        <dbReference type="Pfam" id="PF18995"/>
    </source>
</evidence>
<feature type="transmembrane region" description="Helical" evidence="3">
    <location>
        <begin position="608"/>
        <end position="635"/>
    </location>
</feature>
<dbReference type="GO" id="GO:0061630">
    <property type="term" value="F:ubiquitin protein ligase activity"/>
    <property type="evidence" value="ECO:0007669"/>
    <property type="project" value="UniProtKB-UniRule"/>
</dbReference>
<evidence type="ECO:0000256" key="2">
    <source>
        <dbReference type="SAM" id="MobiDB-lite"/>
    </source>
</evidence>
<protein>
    <recommendedName>
        <fullName evidence="1">E3 ubiquitin-protein ligase</fullName>
        <ecNumber evidence="1">2.3.2.27</ecNumber>
    </recommendedName>
</protein>
<organism evidence="5 6">
    <name type="scientific">Caenorhabditis japonica</name>
    <dbReference type="NCBI Taxonomy" id="281687"/>
    <lineage>
        <taxon>Eukaryota</taxon>
        <taxon>Metazoa</taxon>
        <taxon>Ecdysozoa</taxon>
        <taxon>Nematoda</taxon>
        <taxon>Chromadorea</taxon>
        <taxon>Rhabditida</taxon>
        <taxon>Rhabditina</taxon>
        <taxon>Rhabditomorpha</taxon>
        <taxon>Rhabditoidea</taxon>
        <taxon>Rhabditidae</taxon>
        <taxon>Peloderinae</taxon>
        <taxon>Caenorhabditis</taxon>
    </lineage>
</organism>
<reference evidence="6" key="1">
    <citation type="submission" date="2010-08" db="EMBL/GenBank/DDBJ databases">
        <authorList>
            <consortium name="Caenorhabditis japonica Sequencing Consortium"/>
            <person name="Wilson R.K."/>
        </authorList>
    </citation>
    <scope>NUCLEOTIDE SEQUENCE [LARGE SCALE GENOMIC DNA]</scope>
    <source>
        <strain evidence="6">DF5081</strain>
    </source>
</reference>
<reference evidence="5" key="2">
    <citation type="submission" date="2022-06" db="UniProtKB">
        <authorList>
            <consortium name="EnsemblMetazoa"/>
        </authorList>
    </citation>
    <scope>IDENTIFICATION</scope>
    <source>
        <strain evidence="5">DF5081</strain>
    </source>
</reference>
<dbReference type="GO" id="GO:0000151">
    <property type="term" value="C:ubiquitin ligase complex"/>
    <property type="evidence" value="ECO:0007669"/>
    <property type="project" value="TreeGrafter"/>
</dbReference>
<feature type="region of interest" description="Disordered" evidence="2">
    <location>
        <begin position="105"/>
        <end position="143"/>
    </location>
</feature>
<keyword evidence="1" id="KW-0808">Transferase</keyword>
<accession>A0A8R1EKD6</accession>
<keyword evidence="1" id="KW-0863">Zinc-finger</keyword>
<comment type="pathway">
    <text evidence="1">Protein modification; protein ubiquitination.</text>
</comment>
<feature type="region of interest" description="Disordered" evidence="2">
    <location>
        <begin position="287"/>
        <end position="316"/>
    </location>
</feature>
<feature type="compositionally biased region" description="Basic and acidic residues" evidence="2">
    <location>
        <begin position="130"/>
        <end position="143"/>
    </location>
</feature>
<dbReference type="Pfam" id="PF18995">
    <property type="entry name" value="PRT6_C"/>
    <property type="match status" value="1"/>
</dbReference>
<feature type="transmembrane region" description="Helical" evidence="3">
    <location>
        <begin position="641"/>
        <end position="666"/>
    </location>
</feature>
<feature type="compositionally biased region" description="Basic and acidic residues" evidence="2">
    <location>
        <begin position="20"/>
        <end position="37"/>
    </location>
</feature>
<name>A0A8R1EKD6_CAEJA</name>
<dbReference type="Proteomes" id="UP000005237">
    <property type="component" value="Unassembled WGS sequence"/>
</dbReference>
<comment type="function">
    <text evidence="1">Ubiquitin ligase protein which is a component of the N-end rule pathway. Recognizes and binds to proteins bearing specific N-terminal residues that are destabilizing according to the N-end rule, leading to their ubiquitination and subsequent degradation.</text>
</comment>
<dbReference type="AlphaFoldDB" id="A0A8R1EKD6"/>
<feature type="compositionally biased region" description="Polar residues" evidence="2">
    <location>
        <begin position="112"/>
        <end position="129"/>
    </location>
</feature>
<dbReference type="EnsemblMetazoa" id="CJA35482b.1">
    <property type="protein sequence ID" value="CJA35482b.1"/>
    <property type="gene ID" value="WBGene00211329"/>
</dbReference>
<comment type="similarity">
    <text evidence="1">Belongs to the E3 ubiquitin-protein ligase UBR1-like family.</text>
</comment>
<sequence length="700" mass="76626">MPVSADSVRKKGHSRKRSHSERSLLDLEKQAQTKEPDTANTSAGVLAYAAAHSDVSSTNQMHDIAATEHGSMSPPYEDVDFYNELAAMFVDHEAVAAAAAAAAAGGGGAASPTATPESTPVSTSTQRSNESPHSDSGKKSETGKKIQHALYALIRPFPALINSNRICSSALDGFEEPIKDLGKNMINFRRRGSELKTKFIEKHLKGYAISTVTWQSTAHVTRAISSYLHYDKKPLFGALNTRQRDCLSAMARLCASLSHNMQFLLHAVSDMLRVLLCEPPRAKVLMSQSPGTSSSPLLGASTSASTSSSAQTPSLPSSGTNFAFLVQLFNPAGPRKNVNLNILQVDILSLAVSLMMTIGWTWNNGVQSMSSTTHQKARTLTPDGSVDEAYVLRLSLLAHYFQIIATHDESDGDDVDMVDEEEAKCHVDPEIADTILKLFSLCRPDDIAPRRIDLLHKKMEEGAQSMLRPIALLYHFLTLVDPPEALKDPSINSSEALFRYLGLPPKMEDQIGSPLVENLFSMWSAAIPRDAAERHDLVVQPVRPNLLVELPEKYSSLINQVATFKCPTIPIEESTSNVPTLCLVCGVILCSQAYCCQKINIWRLFGCYLAAIWRLFGCYLAAILLLFGFYLAALWRLFGCYLAAVWLLFGGCLTAIWLLFGGYLAAIWRLFGCYLAAIWLLFGGCLAAFWLLFGCYLAAI</sequence>
<keyword evidence="6" id="KW-1185">Reference proteome</keyword>
<keyword evidence="3" id="KW-0472">Membrane</keyword>
<keyword evidence="3" id="KW-1133">Transmembrane helix</keyword>
<evidence type="ECO:0000256" key="1">
    <source>
        <dbReference type="RuleBase" id="RU366018"/>
    </source>
</evidence>
<keyword evidence="1" id="KW-0479">Metal-binding</keyword>
<evidence type="ECO:0000256" key="3">
    <source>
        <dbReference type="SAM" id="Phobius"/>
    </source>
</evidence>
<comment type="catalytic activity">
    <reaction evidence="1">
        <text>S-ubiquitinyl-[E2 ubiquitin-conjugating enzyme]-L-cysteine + [acceptor protein]-L-lysine = [E2 ubiquitin-conjugating enzyme]-L-cysteine + N(6)-ubiquitinyl-[acceptor protein]-L-lysine.</text>
        <dbReference type="EC" id="2.3.2.27"/>
    </reaction>
</comment>
<dbReference type="GO" id="GO:0071596">
    <property type="term" value="P:ubiquitin-dependent protein catabolic process via the N-end rule pathway"/>
    <property type="evidence" value="ECO:0007669"/>
    <property type="project" value="UniProtKB-UniRule"/>
</dbReference>
<evidence type="ECO:0000313" key="5">
    <source>
        <dbReference type="EnsemblMetazoa" id="CJA35482b.1"/>
    </source>
</evidence>
<dbReference type="GO" id="GO:0016567">
    <property type="term" value="P:protein ubiquitination"/>
    <property type="evidence" value="ECO:0007669"/>
    <property type="project" value="UniProtKB-UniRule"/>
</dbReference>
<feature type="compositionally biased region" description="Basic residues" evidence="2">
    <location>
        <begin position="10"/>
        <end position="19"/>
    </location>
</feature>
<dbReference type="GO" id="GO:0008270">
    <property type="term" value="F:zinc ion binding"/>
    <property type="evidence" value="ECO:0007669"/>
    <property type="project" value="UniProtKB-UniRule"/>
</dbReference>
<keyword evidence="1" id="KW-0862">Zinc</keyword>
<proteinExistence type="inferred from homology"/>
<dbReference type="InterPro" id="IPR039164">
    <property type="entry name" value="UBR1-like"/>
</dbReference>
<evidence type="ECO:0000313" key="6">
    <source>
        <dbReference type="Proteomes" id="UP000005237"/>
    </source>
</evidence>
<feature type="transmembrane region" description="Helical" evidence="3">
    <location>
        <begin position="673"/>
        <end position="699"/>
    </location>
</feature>
<dbReference type="PANTHER" id="PTHR21497">
    <property type="entry name" value="UBIQUITIN LIGASE E3 ALPHA-RELATED"/>
    <property type="match status" value="1"/>
</dbReference>
<keyword evidence="3" id="KW-0812">Transmembrane</keyword>
<dbReference type="EC" id="2.3.2.27" evidence="1"/>